<organism evidence="5 6">
    <name type="scientific">Bifidobacterium mongoliense</name>
    <dbReference type="NCBI Taxonomy" id="518643"/>
    <lineage>
        <taxon>Bacteria</taxon>
        <taxon>Bacillati</taxon>
        <taxon>Actinomycetota</taxon>
        <taxon>Actinomycetes</taxon>
        <taxon>Bifidobacteriales</taxon>
        <taxon>Bifidobacteriaceae</taxon>
        <taxon>Bifidobacterium</taxon>
    </lineage>
</organism>
<gene>
    <name evidence="5" type="ORF">BMONG18_0637</name>
</gene>
<dbReference type="AlphaFoldDB" id="A0A423UE94"/>
<dbReference type="SMART" id="SM00062">
    <property type="entry name" value="PBPb"/>
    <property type="match status" value="1"/>
</dbReference>
<evidence type="ECO:0000256" key="3">
    <source>
        <dbReference type="SAM" id="SignalP"/>
    </source>
</evidence>
<accession>A0A423UE94</accession>
<feature type="region of interest" description="Disordered" evidence="2">
    <location>
        <begin position="41"/>
        <end position="63"/>
    </location>
</feature>
<dbReference type="InterPro" id="IPR001638">
    <property type="entry name" value="Solute-binding_3/MltF_N"/>
</dbReference>
<evidence type="ECO:0000256" key="1">
    <source>
        <dbReference type="ARBA" id="ARBA00022729"/>
    </source>
</evidence>
<evidence type="ECO:0000313" key="6">
    <source>
        <dbReference type="Proteomes" id="UP000285266"/>
    </source>
</evidence>
<dbReference type="RefSeq" id="WP_123644794.1">
    <property type="nucleotide sequence ID" value="NZ_QRAJ01000003.1"/>
</dbReference>
<feature type="chain" id="PRO_5038795025" evidence="3">
    <location>
        <begin position="35"/>
        <end position="326"/>
    </location>
</feature>
<dbReference type="CDD" id="cd01004">
    <property type="entry name" value="PBP2_MidA_like"/>
    <property type="match status" value="1"/>
</dbReference>
<protein>
    <submittedName>
        <fullName evidence="5">ABC transporter substrate-binding protein</fullName>
    </submittedName>
</protein>
<name>A0A423UE94_9BIFI</name>
<evidence type="ECO:0000313" key="5">
    <source>
        <dbReference type="EMBL" id="ROT87027.1"/>
    </source>
</evidence>
<evidence type="ECO:0000259" key="4">
    <source>
        <dbReference type="SMART" id="SM00062"/>
    </source>
</evidence>
<dbReference type="PANTHER" id="PTHR35936:SF17">
    <property type="entry name" value="ARGININE-BINDING EXTRACELLULAR PROTEIN ARTP"/>
    <property type="match status" value="1"/>
</dbReference>
<dbReference type="PANTHER" id="PTHR35936">
    <property type="entry name" value="MEMBRANE-BOUND LYTIC MUREIN TRANSGLYCOSYLASE F"/>
    <property type="match status" value="1"/>
</dbReference>
<sequence length="326" mass="33736">MFRTLSLSKQGLSTVGVKCAAVLGSLALLVSVAACGTTDTNTSGSAATASASGASSADPQGYDTSAVTKDPEIAAMLPESITKDGKLTIGADTSYAPGEFLAADGKTPIGFDVDLSRAIAAIFGLKEVTVTSTLDSVIPAVGSKYDIGLSSLTMTPQRMDAVEFVTYFKAGSTYVVKKGNPKGIDPEHLCGQKVAIQTGSTQEELINQANAKCKAEGKDPMQIQSSKMQTDVTTAVATGKADIFYSDTPVAGYAIKQTGDVLQSIGQEVGVTPEAVAIKKGDMATAKAVQRAIQKLMDDGTYKKILDTWGVSSGAIDKAEINPRLD</sequence>
<feature type="domain" description="Solute-binding protein family 3/N-terminal" evidence="4">
    <location>
        <begin position="86"/>
        <end position="313"/>
    </location>
</feature>
<feature type="compositionally biased region" description="Low complexity" evidence="2">
    <location>
        <begin position="41"/>
        <end position="57"/>
    </location>
</feature>
<dbReference type="Pfam" id="PF00497">
    <property type="entry name" value="SBP_bac_3"/>
    <property type="match status" value="1"/>
</dbReference>
<feature type="signal peptide" evidence="3">
    <location>
        <begin position="1"/>
        <end position="34"/>
    </location>
</feature>
<dbReference type="SUPFAM" id="SSF53850">
    <property type="entry name" value="Periplasmic binding protein-like II"/>
    <property type="match status" value="1"/>
</dbReference>
<reference evidence="5 6" key="1">
    <citation type="submission" date="2018-07" db="EMBL/GenBank/DDBJ databases">
        <title>The role of parmesan cheese in vectoring bovine microbiota.</title>
        <authorList>
            <person name="Lugli G.A."/>
            <person name="Milani C."/>
        </authorList>
    </citation>
    <scope>NUCLEOTIDE SEQUENCE [LARGE SCALE GENOMIC DNA]</scope>
    <source>
        <strain evidence="5 6">BMONG18</strain>
    </source>
</reference>
<dbReference type="PROSITE" id="PS51257">
    <property type="entry name" value="PROKAR_LIPOPROTEIN"/>
    <property type="match status" value="1"/>
</dbReference>
<proteinExistence type="predicted"/>
<comment type="caution">
    <text evidence="5">The sequence shown here is derived from an EMBL/GenBank/DDBJ whole genome shotgun (WGS) entry which is preliminary data.</text>
</comment>
<dbReference type="EMBL" id="QRAJ01000003">
    <property type="protein sequence ID" value="ROT87027.1"/>
    <property type="molecule type" value="Genomic_DNA"/>
</dbReference>
<dbReference type="Proteomes" id="UP000285266">
    <property type="component" value="Unassembled WGS sequence"/>
</dbReference>
<keyword evidence="1 3" id="KW-0732">Signal</keyword>
<dbReference type="Gene3D" id="3.40.190.10">
    <property type="entry name" value="Periplasmic binding protein-like II"/>
    <property type="match status" value="2"/>
</dbReference>
<evidence type="ECO:0000256" key="2">
    <source>
        <dbReference type="SAM" id="MobiDB-lite"/>
    </source>
</evidence>